<accession>A0A645BRZ9</accession>
<gene>
    <name evidence="2" type="ORF">SDC9_114313</name>
</gene>
<sequence>MNIRPVTAAIKEFFGEEEAKEKMEGYRQQFVKSVNQSSKNFSVPISEYGRNEMGYNSYTKGPWVLYVLHEIVGDNKFFEIIKTFLKENRKKEVTFKDFEKICEKVSRLNLKKFFSKWLYGIESSSYLCENFSVSVMADKSI</sequence>
<dbReference type="GO" id="GO:0008237">
    <property type="term" value="F:metallopeptidase activity"/>
    <property type="evidence" value="ECO:0007669"/>
    <property type="project" value="InterPro"/>
</dbReference>
<dbReference type="Pfam" id="PF01433">
    <property type="entry name" value="Peptidase_M1"/>
    <property type="match status" value="1"/>
</dbReference>
<evidence type="ECO:0000259" key="1">
    <source>
        <dbReference type="Pfam" id="PF01433"/>
    </source>
</evidence>
<dbReference type="Gene3D" id="1.10.390.10">
    <property type="entry name" value="Neutral Protease Domain 2"/>
    <property type="match status" value="1"/>
</dbReference>
<evidence type="ECO:0000313" key="2">
    <source>
        <dbReference type="EMBL" id="MPM67391.1"/>
    </source>
</evidence>
<comment type="caution">
    <text evidence="2">The sequence shown here is derived from an EMBL/GenBank/DDBJ whole genome shotgun (WGS) entry which is preliminary data.</text>
</comment>
<dbReference type="GO" id="GO:0008270">
    <property type="term" value="F:zinc ion binding"/>
    <property type="evidence" value="ECO:0007669"/>
    <property type="project" value="InterPro"/>
</dbReference>
<dbReference type="InterPro" id="IPR027268">
    <property type="entry name" value="Peptidase_M4/M1_CTD_sf"/>
</dbReference>
<reference evidence="2" key="1">
    <citation type="submission" date="2019-08" db="EMBL/GenBank/DDBJ databases">
        <authorList>
            <person name="Kucharzyk K."/>
            <person name="Murdoch R.W."/>
            <person name="Higgins S."/>
            <person name="Loffler F."/>
        </authorList>
    </citation>
    <scope>NUCLEOTIDE SEQUENCE</scope>
</reference>
<dbReference type="AlphaFoldDB" id="A0A645BRZ9"/>
<organism evidence="2">
    <name type="scientific">bioreactor metagenome</name>
    <dbReference type="NCBI Taxonomy" id="1076179"/>
    <lineage>
        <taxon>unclassified sequences</taxon>
        <taxon>metagenomes</taxon>
        <taxon>ecological metagenomes</taxon>
    </lineage>
</organism>
<dbReference type="EMBL" id="VSSQ01021658">
    <property type="protein sequence ID" value="MPM67391.1"/>
    <property type="molecule type" value="Genomic_DNA"/>
</dbReference>
<dbReference type="InterPro" id="IPR014782">
    <property type="entry name" value="Peptidase_M1_dom"/>
</dbReference>
<dbReference type="SUPFAM" id="SSF55486">
    <property type="entry name" value="Metalloproteases ('zincins'), catalytic domain"/>
    <property type="match status" value="1"/>
</dbReference>
<feature type="domain" description="Peptidase M1 membrane alanine aminopeptidase" evidence="1">
    <location>
        <begin position="16"/>
        <end position="117"/>
    </location>
</feature>
<proteinExistence type="predicted"/>
<name>A0A645BRZ9_9ZZZZ</name>
<protein>
    <recommendedName>
        <fullName evidence="1">Peptidase M1 membrane alanine aminopeptidase domain-containing protein</fullName>
    </recommendedName>
</protein>